<gene>
    <name evidence="10" type="ORF">A7A78_13455</name>
</gene>
<evidence type="ECO:0000256" key="2">
    <source>
        <dbReference type="ARBA" id="ARBA00004829"/>
    </source>
</evidence>
<keyword evidence="4" id="KW-0125">Carotenoid biosynthesis</keyword>
<evidence type="ECO:0000256" key="4">
    <source>
        <dbReference type="ARBA" id="ARBA00022746"/>
    </source>
</evidence>
<dbReference type="GO" id="GO:0016872">
    <property type="term" value="F:intramolecular lyase activity"/>
    <property type="evidence" value="ECO:0007669"/>
    <property type="project" value="InterPro"/>
</dbReference>
<feature type="transmembrane region" description="Helical" evidence="8">
    <location>
        <begin position="157"/>
        <end position="181"/>
    </location>
</feature>
<sequence length="236" mass="28039">MWHLYLLLDIASLSVPFLFSFHPKLKFYRLWKYFFPATFVMMAFFIPWDIIFTQHGIWGFNEKYLSGIKIANLPLEEWLFFICIPYACLFTLYAFKNLMPKFRFSTKTTAVVYFSLQTLLIATLLYNYDHWYTSINFAYAIVLMALVFNYKRDVLRVFFPVFIILLVPFFIVNGFLTGSWIHEEVVWYNNAENLGIRISTVPIEDSIYALGMLLTVFVLMEKFSEKYASEKTDTRD</sequence>
<keyword evidence="3 8" id="KW-0812">Transmembrane</keyword>
<dbReference type="InterPro" id="IPR017825">
    <property type="entry name" value="Lycopene_cyclase_dom"/>
</dbReference>
<keyword evidence="11" id="KW-1185">Reference proteome</keyword>
<dbReference type="OrthoDB" id="5195186at2"/>
<keyword evidence="5 8" id="KW-1133">Transmembrane helix</keyword>
<feature type="transmembrane region" description="Helical" evidence="8">
    <location>
        <begin position="33"/>
        <end position="58"/>
    </location>
</feature>
<evidence type="ECO:0000256" key="7">
    <source>
        <dbReference type="ARBA" id="ARBA00023235"/>
    </source>
</evidence>
<dbReference type="RefSeq" id="WP_068762344.1">
    <property type="nucleotide sequence ID" value="NZ_LXIE01000029.1"/>
</dbReference>
<dbReference type="AlphaFoldDB" id="A0A1A9LDP2"/>
<evidence type="ECO:0000256" key="5">
    <source>
        <dbReference type="ARBA" id="ARBA00022989"/>
    </source>
</evidence>
<dbReference type="Pfam" id="PF18916">
    <property type="entry name" value="Lycopene_cyc"/>
    <property type="match status" value="2"/>
</dbReference>
<accession>A0A1A9LDP2</accession>
<dbReference type="GO" id="GO:0016117">
    <property type="term" value="P:carotenoid biosynthetic process"/>
    <property type="evidence" value="ECO:0007669"/>
    <property type="project" value="UniProtKB-KW"/>
</dbReference>
<feature type="transmembrane region" description="Helical" evidence="8">
    <location>
        <begin position="107"/>
        <end position="125"/>
    </location>
</feature>
<feature type="transmembrane region" description="Helical" evidence="8">
    <location>
        <begin position="6"/>
        <end position="21"/>
    </location>
</feature>
<feature type="transmembrane region" description="Helical" evidence="8">
    <location>
        <begin position="131"/>
        <end position="150"/>
    </location>
</feature>
<dbReference type="Proteomes" id="UP000077552">
    <property type="component" value="Unassembled WGS sequence"/>
</dbReference>
<proteinExistence type="predicted"/>
<dbReference type="STRING" id="1385699.A7A78_13455"/>
<dbReference type="GO" id="GO:0016020">
    <property type="term" value="C:membrane"/>
    <property type="evidence" value="ECO:0007669"/>
    <property type="project" value="UniProtKB-SubCell"/>
</dbReference>
<name>A0A1A9LDP2_9FLAO</name>
<evidence type="ECO:0000313" key="11">
    <source>
        <dbReference type="Proteomes" id="UP000077552"/>
    </source>
</evidence>
<evidence type="ECO:0000256" key="3">
    <source>
        <dbReference type="ARBA" id="ARBA00022692"/>
    </source>
</evidence>
<feature type="domain" description="Lycopene cyclase" evidence="9">
    <location>
        <begin position="3"/>
        <end position="91"/>
    </location>
</feature>
<feature type="domain" description="Lycopene cyclase" evidence="9">
    <location>
        <begin position="129"/>
        <end position="223"/>
    </location>
</feature>
<dbReference type="GO" id="GO:0045436">
    <property type="term" value="F:lycopene beta cyclase activity"/>
    <property type="evidence" value="ECO:0007669"/>
    <property type="project" value="UniProtKB-ARBA"/>
</dbReference>
<dbReference type="NCBIfam" id="TIGR03462">
    <property type="entry name" value="CarR_dom_SF"/>
    <property type="match status" value="1"/>
</dbReference>
<evidence type="ECO:0000256" key="8">
    <source>
        <dbReference type="SAM" id="Phobius"/>
    </source>
</evidence>
<evidence type="ECO:0000256" key="6">
    <source>
        <dbReference type="ARBA" id="ARBA00023136"/>
    </source>
</evidence>
<organism evidence="10 11">
    <name type="scientific">Aequorivita soesokkakensis</name>
    <dbReference type="NCBI Taxonomy" id="1385699"/>
    <lineage>
        <taxon>Bacteria</taxon>
        <taxon>Pseudomonadati</taxon>
        <taxon>Bacteroidota</taxon>
        <taxon>Flavobacteriia</taxon>
        <taxon>Flavobacteriales</taxon>
        <taxon>Flavobacteriaceae</taxon>
        <taxon>Aequorivita</taxon>
    </lineage>
</organism>
<evidence type="ECO:0000259" key="9">
    <source>
        <dbReference type="Pfam" id="PF18916"/>
    </source>
</evidence>
<comment type="pathway">
    <text evidence="2">Carotenoid biosynthesis.</text>
</comment>
<dbReference type="EMBL" id="LXIE01000029">
    <property type="protein sequence ID" value="OAD90871.1"/>
    <property type="molecule type" value="Genomic_DNA"/>
</dbReference>
<keyword evidence="7" id="KW-0413">Isomerase</keyword>
<evidence type="ECO:0000313" key="10">
    <source>
        <dbReference type="EMBL" id="OAD90871.1"/>
    </source>
</evidence>
<evidence type="ECO:0000256" key="1">
    <source>
        <dbReference type="ARBA" id="ARBA00004141"/>
    </source>
</evidence>
<protein>
    <submittedName>
        <fullName evidence="10">Lycopene cyclase</fullName>
    </submittedName>
</protein>
<reference evidence="10 11" key="1">
    <citation type="submission" date="2016-05" db="EMBL/GenBank/DDBJ databases">
        <title>Genome sequencing of Vitellibacter soesokkakensis RSSK-12.</title>
        <authorList>
            <person name="Thevarajoo S."/>
            <person name="Selvaratnam C."/>
            <person name="Goh K.M."/>
            <person name="Chan K.-G."/>
            <person name="Chong C.S."/>
        </authorList>
    </citation>
    <scope>NUCLEOTIDE SEQUENCE [LARGE SCALE GENOMIC DNA]</scope>
    <source>
        <strain evidence="10 11">RSSK-12</strain>
    </source>
</reference>
<keyword evidence="6 8" id="KW-0472">Membrane</keyword>
<comment type="subcellular location">
    <subcellularLocation>
        <location evidence="1">Membrane</location>
        <topology evidence="1">Multi-pass membrane protein</topology>
    </subcellularLocation>
</comment>
<feature type="transmembrane region" description="Helical" evidence="8">
    <location>
        <begin position="201"/>
        <end position="220"/>
    </location>
</feature>
<comment type="caution">
    <text evidence="10">The sequence shown here is derived from an EMBL/GenBank/DDBJ whole genome shotgun (WGS) entry which is preliminary data.</text>
</comment>
<feature type="transmembrane region" description="Helical" evidence="8">
    <location>
        <begin position="78"/>
        <end position="95"/>
    </location>
</feature>